<protein>
    <submittedName>
        <fullName evidence="2">Uncharacterized protein</fullName>
    </submittedName>
</protein>
<sequence length="132" mass="13432">MVVPLQSIVGGGLLALVVTFLLTAAFYAFTLHLAATFFIGDVPSQRAAYAAPVPALVSILLGEYGQSGVFGIGPDLLVGVALVVALLADLAAVSVAYRLKLRSAVPVVVLHFAFAAVLGIALGNLLGVGLLF</sequence>
<name>A0AAJ4UUX0_9EURY</name>
<keyword evidence="1" id="KW-1133">Transmembrane helix</keyword>
<feature type="transmembrane region" description="Helical" evidence="1">
    <location>
        <begin position="109"/>
        <end position="131"/>
    </location>
</feature>
<keyword evidence="1" id="KW-0812">Transmembrane</keyword>
<keyword evidence="3" id="KW-1185">Reference proteome</keyword>
<evidence type="ECO:0000313" key="2">
    <source>
        <dbReference type="EMBL" id="RNJ25402.1"/>
    </source>
</evidence>
<evidence type="ECO:0000256" key="1">
    <source>
        <dbReference type="SAM" id="Phobius"/>
    </source>
</evidence>
<keyword evidence="1" id="KW-0472">Membrane</keyword>
<gene>
    <name evidence="2" type="ORF">Nmn1133_00955</name>
</gene>
<reference evidence="2 3" key="1">
    <citation type="submission" date="2018-11" db="EMBL/GenBank/DDBJ databases">
        <title>Genome sequences of Natronomonas sp. CBA1133.</title>
        <authorList>
            <person name="Roh S.W."/>
            <person name="Cha I.-T."/>
        </authorList>
    </citation>
    <scope>NUCLEOTIDE SEQUENCE [LARGE SCALE GENOMIC DNA]</scope>
    <source>
        <strain evidence="2 3">CBA1133</strain>
    </source>
</reference>
<dbReference type="Pfam" id="PF24285">
    <property type="entry name" value="DUF7473"/>
    <property type="match status" value="1"/>
</dbReference>
<comment type="caution">
    <text evidence="2">The sequence shown here is derived from an EMBL/GenBank/DDBJ whole genome shotgun (WGS) entry which is preliminary data.</text>
</comment>
<dbReference type="InterPro" id="IPR055896">
    <property type="entry name" value="DUF7473"/>
</dbReference>
<dbReference type="RefSeq" id="WP_075937668.1">
    <property type="nucleotide sequence ID" value="NZ_BDJH01000002.1"/>
</dbReference>
<feature type="transmembrane region" description="Helical" evidence="1">
    <location>
        <begin position="12"/>
        <end position="35"/>
    </location>
</feature>
<accession>A0AAJ4UUX0</accession>
<dbReference type="AlphaFoldDB" id="A0AAJ4UUX0"/>
<organism evidence="2 3">
    <name type="scientific">Halosegnis longus</name>
    <dbReference type="NCBI Taxonomy" id="2216012"/>
    <lineage>
        <taxon>Archaea</taxon>
        <taxon>Methanobacteriati</taxon>
        <taxon>Methanobacteriota</taxon>
        <taxon>Stenosarchaea group</taxon>
        <taxon>Halobacteria</taxon>
        <taxon>Halobacteriales</taxon>
        <taxon>Natronomonadaceae</taxon>
        <taxon>Halosegnis</taxon>
    </lineage>
</organism>
<dbReference type="Proteomes" id="UP000270581">
    <property type="component" value="Unassembled WGS sequence"/>
</dbReference>
<dbReference type="EMBL" id="RJJC01000001">
    <property type="protein sequence ID" value="RNJ25402.1"/>
    <property type="molecule type" value="Genomic_DNA"/>
</dbReference>
<evidence type="ECO:0000313" key="3">
    <source>
        <dbReference type="Proteomes" id="UP000270581"/>
    </source>
</evidence>
<proteinExistence type="predicted"/>
<feature type="transmembrane region" description="Helical" evidence="1">
    <location>
        <begin position="76"/>
        <end position="97"/>
    </location>
</feature>